<dbReference type="InterPro" id="IPR029062">
    <property type="entry name" value="Class_I_gatase-like"/>
</dbReference>
<reference evidence="3 4" key="1">
    <citation type="submission" date="2023-03" db="EMBL/GenBank/DDBJ databases">
        <authorList>
            <person name="Mo P."/>
        </authorList>
    </citation>
    <scope>NUCLEOTIDE SEQUENCE [LARGE SCALE GENOMIC DNA]</scope>
    <source>
        <strain evidence="3 4">HUAS 5</strain>
    </source>
</reference>
<name>A0ABY8JWY8_9ACTN</name>
<accession>A0ABY8JWY8</accession>
<organism evidence="3 4">
    <name type="scientific">Streptomyces cathayae</name>
    <dbReference type="NCBI Taxonomy" id="3031124"/>
    <lineage>
        <taxon>Bacteria</taxon>
        <taxon>Bacillati</taxon>
        <taxon>Actinomycetota</taxon>
        <taxon>Actinomycetes</taxon>
        <taxon>Kitasatosporales</taxon>
        <taxon>Streptomycetaceae</taxon>
        <taxon>Streptomyces</taxon>
    </lineage>
</organism>
<dbReference type="RefSeq" id="WP_279331747.1">
    <property type="nucleotide sequence ID" value="NZ_CP121682.1"/>
</dbReference>
<keyword evidence="4" id="KW-1185">Reference proteome</keyword>
<evidence type="ECO:0000313" key="3">
    <source>
        <dbReference type="EMBL" id="WGD38843.1"/>
    </source>
</evidence>
<dbReference type="Gene3D" id="3.40.50.880">
    <property type="match status" value="1"/>
</dbReference>
<feature type="region of interest" description="Disordered" evidence="1">
    <location>
        <begin position="59"/>
        <end position="102"/>
    </location>
</feature>
<gene>
    <name evidence="3" type="ORF">PYS65_00930</name>
</gene>
<evidence type="ECO:0000259" key="2">
    <source>
        <dbReference type="Pfam" id="PF18011"/>
    </source>
</evidence>
<evidence type="ECO:0000256" key="1">
    <source>
        <dbReference type="SAM" id="MobiDB-lite"/>
    </source>
</evidence>
<dbReference type="Pfam" id="PF18011">
    <property type="entry name" value="Catalase_C"/>
    <property type="match status" value="1"/>
</dbReference>
<proteinExistence type="predicted"/>
<sequence>MDASGAARRGAAQHGTAIGAWTGGGTALEAAGVPTGAPGTAVAGSGSAALEQVGELLGSHRVRERFGTRSDASPSRDPGGRDLPTRRGPGHRRRQPKALTAW</sequence>
<dbReference type="InterPro" id="IPR041399">
    <property type="entry name" value="Catalase_large_C"/>
</dbReference>
<feature type="compositionally biased region" description="Low complexity" evidence="1">
    <location>
        <begin position="30"/>
        <end position="44"/>
    </location>
</feature>
<dbReference type="Proteomes" id="UP001216440">
    <property type="component" value="Chromosome"/>
</dbReference>
<feature type="domain" description="Large catalase C-terminal" evidence="2">
    <location>
        <begin position="13"/>
        <end position="66"/>
    </location>
</feature>
<dbReference type="EMBL" id="CP121682">
    <property type="protein sequence ID" value="WGD38843.1"/>
    <property type="molecule type" value="Genomic_DNA"/>
</dbReference>
<evidence type="ECO:0000313" key="4">
    <source>
        <dbReference type="Proteomes" id="UP001216440"/>
    </source>
</evidence>
<protein>
    <recommendedName>
        <fullName evidence="2">Large catalase C-terminal domain-containing protein</fullName>
    </recommendedName>
</protein>
<feature type="region of interest" description="Disordered" evidence="1">
    <location>
        <begin position="1"/>
        <end position="44"/>
    </location>
</feature>